<evidence type="ECO:0000256" key="4">
    <source>
        <dbReference type="ARBA" id="ARBA00022692"/>
    </source>
</evidence>
<evidence type="ECO:0000313" key="10">
    <source>
        <dbReference type="Proteomes" id="UP000051908"/>
    </source>
</evidence>
<sequence length="425" mass="47189">MYKRLFNQLNKILLVKFAGTFGSEMLQFAISLYILKRTGSALSMGVSLITGPLVDVVIMPFVGYIVDTVPHKMIMIVSQIVTSVSLLVFSLCFNLWPAGYFYILIGLIIMLEITDCLLSTTIQSSLIQLFPSDELQKVNSLSQSITSLAEFLAPILGAMLYTMVNIVVFADLEIIFEVIALLGILVLKFDYKKTEKIVDEEASEETANKTSIIGNFLDGFRYMLKQKLIFILTLSSGALNFFFASMNIGYPYLLVKTLKLSNVQYGMTDSAMAVGMILGGLILSKIHLRFNTIMFSYVALIVFSIIVSSVGLSTITNFKAQVITIIFIIINATNGCLLTFMNTPLDTFLQETVPPDMQGRVFNIDETLSTVLMPLGTMFFGVLFDHYNAVIIFFAAGAAMLLLAIVTIWIILKKDYLKNQGTINN</sequence>
<feature type="domain" description="Major facilitator superfamily (MFS) profile" evidence="8">
    <location>
        <begin position="207"/>
        <end position="425"/>
    </location>
</feature>
<feature type="transmembrane region" description="Helical" evidence="7">
    <location>
        <begin position="41"/>
        <end position="66"/>
    </location>
</feature>
<dbReference type="InterPro" id="IPR036259">
    <property type="entry name" value="MFS_trans_sf"/>
</dbReference>
<dbReference type="PROSITE" id="PS50850">
    <property type="entry name" value="MFS"/>
    <property type="match status" value="2"/>
</dbReference>
<dbReference type="GeneID" id="96668578"/>
<keyword evidence="10" id="KW-1185">Reference proteome</keyword>
<dbReference type="CDD" id="cd06173">
    <property type="entry name" value="MFS_MefA_like"/>
    <property type="match status" value="1"/>
</dbReference>
<keyword evidence="4 7" id="KW-0812">Transmembrane</keyword>
<keyword evidence="2" id="KW-0813">Transport</keyword>
<dbReference type="GO" id="GO:0005886">
    <property type="term" value="C:plasma membrane"/>
    <property type="evidence" value="ECO:0007669"/>
    <property type="project" value="UniProtKB-SubCell"/>
</dbReference>
<feature type="transmembrane region" description="Helical" evidence="7">
    <location>
        <begin position="295"/>
        <end position="316"/>
    </location>
</feature>
<keyword evidence="3" id="KW-1003">Cell membrane</keyword>
<feature type="transmembrane region" description="Helical" evidence="7">
    <location>
        <begin position="12"/>
        <end position="35"/>
    </location>
</feature>
<dbReference type="PATRIC" id="fig|1122151.5.peg.701"/>
<keyword evidence="5 7" id="KW-1133">Transmembrane helix</keyword>
<comment type="subcellular location">
    <subcellularLocation>
        <location evidence="1">Cell membrane</location>
        <topology evidence="1">Multi-pass membrane protein</topology>
    </subcellularLocation>
</comment>
<evidence type="ECO:0000256" key="3">
    <source>
        <dbReference type="ARBA" id="ARBA00022475"/>
    </source>
</evidence>
<dbReference type="OrthoDB" id="9775268at2"/>
<evidence type="ECO:0000256" key="6">
    <source>
        <dbReference type="ARBA" id="ARBA00023136"/>
    </source>
</evidence>
<evidence type="ECO:0000256" key="1">
    <source>
        <dbReference type="ARBA" id="ARBA00004651"/>
    </source>
</evidence>
<dbReference type="PANTHER" id="PTHR23513:SF6">
    <property type="entry name" value="MAJOR FACILITATOR SUPERFAMILY ASSOCIATED DOMAIN-CONTAINING PROTEIN"/>
    <property type="match status" value="1"/>
</dbReference>
<protein>
    <submittedName>
        <fullName evidence="9">Permease, major facilitator superfamily</fullName>
    </submittedName>
</protein>
<keyword evidence="6 7" id="KW-0472">Membrane</keyword>
<dbReference type="GO" id="GO:0022857">
    <property type="term" value="F:transmembrane transporter activity"/>
    <property type="evidence" value="ECO:0007669"/>
    <property type="project" value="InterPro"/>
</dbReference>
<feature type="transmembrane region" description="Helical" evidence="7">
    <location>
        <begin position="390"/>
        <end position="412"/>
    </location>
</feature>
<evidence type="ECO:0000256" key="2">
    <source>
        <dbReference type="ARBA" id="ARBA00022448"/>
    </source>
</evidence>
<dbReference type="InterPro" id="IPR020846">
    <property type="entry name" value="MFS_dom"/>
</dbReference>
<dbReference type="Pfam" id="PF07690">
    <property type="entry name" value="MFS_1"/>
    <property type="match status" value="1"/>
</dbReference>
<evidence type="ECO:0000259" key="8">
    <source>
        <dbReference type="PROSITE" id="PS50850"/>
    </source>
</evidence>
<evidence type="ECO:0000256" key="5">
    <source>
        <dbReference type="ARBA" id="ARBA00022989"/>
    </source>
</evidence>
<dbReference type="AlphaFoldDB" id="A0A0R1PB97"/>
<dbReference type="SUPFAM" id="SSF103473">
    <property type="entry name" value="MFS general substrate transporter"/>
    <property type="match status" value="1"/>
</dbReference>
<evidence type="ECO:0000256" key="7">
    <source>
        <dbReference type="SAM" id="Phobius"/>
    </source>
</evidence>
<dbReference type="PANTHER" id="PTHR23513">
    <property type="entry name" value="INTEGRAL MEMBRANE EFFLUX PROTEIN-RELATED"/>
    <property type="match status" value="1"/>
</dbReference>
<feature type="transmembrane region" description="Helical" evidence="7">
    <location>
        <begin position="322"/>
        <end position="341"/>
    </location>
</feature>
<gene>
    <name evidence="9" type="ORF">FD33_GL000676</name>
</gene>
<dbReference type="Proteomes" id="UP000051908">
    <property type="component" value="Unassembled WGS sequence"/>
</dbReference>
<evidence type="ECO:0000313" key="9">
    <source>
        <dbReference type="EMBL" id="KRL29599.1"/>
    </source>
</evidence>
<comment type="caution">
    <text evidence="9">The sequence shown here is derived from an EMBL/GenBank/DDBJ whole genome shotgun (WGS) entry which is preliminary data.</text>
</comment>
<feature type="transmembrane region" description="Helical" evidence="7">
    <location>
        <begin position="174"/>
        <end position="191"/>
    </location>
</feature>
<dbReference type="InterPro" id="IPR011701">
    <property type="entry name" value="MFS"/>
</dbReference>
<feature type="transmembrane region" description="Helical" evidence="7">
    <location>
        <begin position="362"/>
        <end position="384"/>
    </location>
</feature>
<dbReference type="EMBL" id="AZES01000115">
    <property type="protein sequence ID" value="KRL29599.1"/>
    <property type="molecule type" value="Genomic_DNA"/>
</dbReference>
<reference evidence="9 10" key="1">
    <citation type="journal article" date="2015" name="Genome Announc.">
        <title>Expanding the biotechnology potential of lactobacilli through comparative genomics of 213 strains and associated genera.</title>
        <authorList>
            <person name="Sun Z."/>
            <person name="Harris H.M."/>
            <person name="McCann A."/>
            <person name="Guo C."/>
            <person name="Argimon S."/>
            <person name="Zhang W."/>
            <person name="Yang X."/>
            <person name="Jeffery I.B."/>
            <person name="Cooney J.C."/>
            <person name="Kagawa T.F."/>
            <person name="Liu W."/>
            <person name="Song Y."/>
            <person name="Salvetti E."/>
            <person name="Wrobel A."/>
            <person name="Rasinkangas P."/>
            <person name="Parkhill J."/>
            <person name="Rea M.C."/>
            <person name="O'Sullivan O."/>
            <person name="Ritari J."/>
            <person name="Douillard F.P."/>
            <person name="Paul Ross R."/>
            <person name="Yang R."/>
            <person name="Briner A.E."/>
            <person name="Felis G.E."/>
            <person name="de Vos W.M."/>
            <person name="Barrangou R."/>
            <person name="Klaenhammer T.R."/>
            <person name="Caufield P.W."/>
            <person name="Cui Y."/>
            <person name="Zhang H."/>
            <person name="O'Toole P.W."/>
        </authorList>
    </citation>
    <scope>NUCLEOTIDE SEQUENCE [LARGE SCALE GENOMIC DNA]</scope>
    <source>
        <strain evidence="9 10">DSM 13238</strain>
    </source>
</reference>
<feature type="domain" description="Major facilitator superfamily (MFS) profile" evidence="8">
    <location>
        <begin position="1"/>
        <end position="195"/>
    </location>
</feature>
<feature type="transmembrane region" description="Helical" evidence="7">
    <location>
        <begin position="228"/>
        <end position="253"/>
    </location>
</feature>
<name>A0A0R1PB97_9LACO</name>
<accession>A0A0R1PB97</accession>
<dbReference type="Gene3D" id="1.20.1250.20">
    <property type="entry name" value="MFS general substrate transporter like domains"/>
    <property type="match status" value="1"/>
</dbReference>
<organism evidence="9 10">
    <name type="scientific">Companilactobacillus paralimentarius DSM 13238 = JCM 10415</name>
    <dbReference type="NCBI Taxonomy" id="1122151"/>
    <lineage>
        <taxon>Bacteria</taxon>
        <taxon>Bacillati</taxon>
        <taxon>Bacillota</taxon>
        <taxon>Bacilli</taxon>
        <taxon>Lactobacillales</taxon>
        <taxon>Lactobacillaceae</taxon>
        <taxon>Companilactobacillus</taxon>
    </lineage>
</organism>
<proteinExistence type="predicted"/>
<dbReference type="RefSeq" id="WP_025085733.1">
    <property type="nucleotide sequence ID" value="NZ_AZES01000115.1"/>
</dbReference>